<keyword evidence="3" id="KW-1185">Reference proteome</keyword>
<dbReference type="AlphaFoldDB" id="A0A4Q9KPB9"/>
<dbReference type="InterPro" id="IPR041657">
    <property type="entry name" value="HTH_17"/>
</dbReference>
<organism evidence="2 3">
    <name type="scientific">Propioniciclava tarda</name>
    <dbReference type="NCBI Taxonomy" id="433330"/>
    <lineage>
        <taxon>Bacteria</taxon>
        <taxon>Bacillati</taxon>
        <taxon>Actinomycetota</taxon>
        <taxon>Actinomycetes</taxon>
        <taxon>Propionibacteriales</taxon>
        <taxon>Propionibacteriaceae</taxon>
        <taxon>Propioniciclava</taxon>
    </lineage>
</organism>
<evidence type="ECO:0000313" key="2">
    <source>
        <dbReference type="EMBL" id="TBT96467.1"/>
    </source>
</evidence>
<dbReference type="EMBL" id="SDMR01000001">
    <property type="protein sequence ID" value="TBT96467.1"/>
    <property type="molecule type" value="Genomic_DNA"/>
</dbReference>
<dbReference type="GO" id="GO:0003677">
    <property type="term" value="F:DNA binding"/>
    <property type="evidence" value="ECO:0007669"/>
    <property type="project" value="UniProtKB-KW"/>
</dbReference>
<keyword evidence="2" id="KW-0238">DNA-binding</keyword>
<dbReference type="InterPro" id="IPR010093">
    <property type="entry name" value="SinI_DNA-bd"/>
</dbReference>
<dbReference type="NCBIfam" id="TIGR01764">
    <property type="entry name" value="excise"/>
    <property type="match status" value="1"/>
</dbReference>
<reference evidence="2 3" key="1">
    <citation type="submission" date="2019-01" db="EMBL/GenBank/DDBJ databases">
        <title>Lactibacter flavus gen. nov., sp. nov., a novel bacterium of the family Propionibacteriaceae isolated from raw milk and dairy products.</title>
        <authorList>
            <person name="Huptas C."/>
            <person name="Wenning M."/>
            <person name="Breitenwieser F."/>
            <person name="Doll E."/>
            <person name="Von Neubeck M."/>
            <person name="Busse H.-J."/>
            <person name="Scherer S."/>
        </authorList>
    </citation>
    <scope>NUCLEOTIDE SEQUENCE [LARGE SCALE GENOMIC DNA]</scope>
    <source>
        <strain evidence="2 3">DSM 22130</strain>
    </source>
</reference>
<gene>
    <name evidence="2" type="ORF">ET996_01745</name>
</gene>
<protein>
    <submittedName>
        <fullName evidence="2">DNA-binding protein</fullName>
    </submittedName>
</protein>
<dbReference type="Proteomes" id="UP000291933">
    <property type="component" value="Unassembled WGS sequence"/>
</dbReference>
<evidence type="ECO:0000259" key="1">
    <source>
        <dbReference type="Pfam" id="PF12728"/>
    </source>
</evidence>
<name>A0A4Q9KPB9_PROTD</name>
<sequence>MPALIEVRSSVVPADDLKELSSFASGLNEGELRDLLLALTESLSAGFDFTLLDSSTELTPQQAASRLKMSRTHLYKLLESGEIPSHRVGRDRRITGPDLVNFERRRQAERRALAERFARANQIEREAIDELADEL</sequence>
<comment type="caution">
    <text evidence="2">The sequence shown here is derived from an EMBL/GenBank/DDBJ whole genome shotgun (WGS) entry which is preliminary data.</text>
</comment>
<feature type="domain" description="Helix-turn-helix" evidence="1">
    <location>
        <begin position="58"/>
        <end position="104"/>
    </location>
</feature>
<dbReference type="Pfam" id="PF12728">
    <property type="entry name" value="HTH_17"/>
    <property type="match status" value="1"/>
</dbReference>
<dbReference type="OrthoDB" id="26212at2"/>
<accession>A0A4Q9KPB9</accession>
<evidence type="ECO:0000313" key="3">
    <source>
        <dbReference type="Proteomes" id="UP000291933"/>
    </source>
</evidence>
<dbReference type="RefSeq" id="WP_131170811.1">
    <property type="nucleotide sequence ID" value="NZ_FXTL01000001.1"/>
</dbReference>
<proteinExistence type="predicted"/>